<dbReference type="AlphaFoldDB" id="A0A3D9SMI2"/>
<proteinExistence type="predicted"/>
<evidence type="ECO:0000313" key="3">
    <source>
        <dbReference type="Proteomes" id="UP000256661"/>
    </source>
</evidence>
<evidence type="ECO:0000256" key="1">
    <source>
        <dbReference type="SAM" id="MobiDB-lite"/>
    </source>
</evidence>
<dbReference type="Proteomes" id="UP000256661">
    <property type="component" value="Unassembled WGS sequence"/>
</dbReference>
<evidence type="ECO:0000313" key="2">
    <source>
        <dbReference type="EMBL" id="REE97132.1"/>
    </source>
</evidence>
<evidence type="ECO:0008006" key="4">
    <source>
        <dbReference type="Google" id="ProtNLM"/>
    </source>
</evidence>
<dbReference type="SUPFAM" id="SSF51064">
    <property type="entry name" value="Head domain of nucleotide exchange factor GrpE"/>
    <property type="match status" value="1"/>
</dbReference>
<dbReference type="Gene3D" id="2.30.22.10">
    <property type="entry name" value="Head domain of nucleotide exchange factor GrpE"/>
    <property type="match status" value="1"/>
</dbReference>
<protein>
    <recommendedName>
        <fullName evidence="4">Nucleotide exchange factor GrpE</fullName>
    </recommendedName>
</protein>
<accession>A0A3D9SMI2</accession>
<dbReference type="EMBL" id="QTTT01000001">
    <property type="protein sequence ID" value="REE97132.1"/>
    <property type="molecule type" value="Genomic_DNA"/>
</dbReference>
<dbReference type="InterPro" id="IPR009012">
    <property type="entry name" value="GrpE_head"/>
</dbReference>
<name>A0A3D9SMI2_9ACTN</name>
<comment type="caution">
    <text evidence="2">The sequence shown here is derived from an EMBL/GenBank/DDBJ whole genome shotgun (WGS) entry which is preliminary data.</text>
</comment>
<sequence length="179" mass="19434">MSKSAISEVWATFRQWRYPREFRIPRGPSTERLKALLAAAQAAGRADPPVPPPREDAGGEALPKGTVAGLATDLWRLRGRLDRVPDAPRAVVRHMEAAWSTLIDAGVEITDHLGEPYDPGLVLTVVAFQPTDGLAREEIVETVRPGVYLDGRQLQLAEVIVGTPPPEHTETDAEESSGS</sequence>
<organism evidence="2 3">
    <name type="scientific">Thermomonospora umbrina</name>
    <dbReference type="NCBI Taxonomy" id="111806"/>
    <lineage>
        <taxon>Bacteria</taxon>
        <taxon>Bacillati</taxon>
        <taxon>Actinomycetota</taxon>
        <taxon>Actinomycetes</taxon>
        <taxon>Streptosporangiales</taxon>
        <taxon>Thermomonosporaceae</taxon>
        <taxon>Thermomonospora</taxon>
    </lineage>
</organism>
<keyword evidence="3" id="KW-1185">Reference proteome</keyword>
<dbReference type="OrthoDB" id="3213585at2"/>
<feature type="region of interest" description="Disordered" evidence="1">
    <location>
        <begin position="42"/>
        <end position="63"/>
    </location>
</feature>
<dbReference type="RefSeq" id="WP_116022667.1">
    <property type="nucleotide sequence ID" value="NZ_QTTT01000001.1"/>
</dbReference>
<reference evidence="2 3" key="1">
    <citation type="submission" date="2018-08" db="EMBL/GenBank/DDBJ databases">
        <title>Sequencing the genomes of 1000 actinobacteria strains.</title>
        <authorList>
            <person name="Klenk H.-P."/>
        </authorList>
    </citation>
    <scope>NUCLEOTIDE SEQUENCE [LARGE SCALE GENOMIC DNA]</scope>
    <source>
        <strain evidence="2 3">DSM 43927</strain>
    </source>
</reference>
<gene>
    <name evidence="2" type="ORF">DFJ69_2589</name>
</gene>
<dbReference type="GO" id="GO:0006457">
    <property type="term" value="P:protein folding"/>
    <property type="evidence" value="ECO:0007669"/>
    <property type="project" value="InterPro"/>
</dbReference>